<dbReference type="AlphaFoldDB" id="A0A0C1DB91"/>
<evidence type="ECO:0000313" key="2">
    <source>
        <dbReference type="Proteomes" id="UP000031246"/>
    </source>
</evidence>
<reference evidence="1 2" key="1">
    <citation type="submission" date="2014-10" db="EMBL/GenBank/DDBJ databases">
        <title>Pedobacter Kyungheensis.</title>
        <authorList>
            <person name="Anderson B.M."/>
            <person name="Newman J.D."/>
        </authorList>
    </citation>
    <scope>NUCLEOTIDE SEQUENCE [LARGE SCALE GENOMIC DNA]</scope>
    <source>
        <strain evidence="1 2">KACC 16221</strain>
    </source>
</reference>
<keyword evidence="2" id="KW-1185">Reference proteome</keyword>
<sequence>MLFERLGLVTQQKSFTDLASQSKAVQYAQFVVTGLSVTAEELLPLNKILCGLPLAQPVPEEIDIAEDQKQLINGLLRAMIGHWPVIGNTSIDGFRGNWLVRDGQLTEQETHWQLLVEKRAYDLLLDKSPFTFSIIKYPWMPKTLQVTWIF</sequence>
<comment type="caution">
    <text evidence="1">The sequence shown here is derived from an EMBL/GenBank/DDBJ whole genome shotgun (WGS) entry which is preliminary data.</text>
</comment>
<protein>
    <submittedName>
        <fullName evidence="1">Uncharacterized protein</fullName>
    </submittedName>
</protein>
<dbReference type="Pfam" id="PF19268">
    <property type="entry name" value="CIS_TMP"/>
    <property type="match status" value="1"/>
</dbReference>
<name>A0A0C1DB91_9SPHI</name>
<proteinExistence type="predicted"/>
<gene>
    <name evidence="1" type="ORF">OC25_08895</name>
</gene>
<accession>A0A0C1DB91</accession>
<organism evidence="1 2">
    <name type="scientific">Pedobacter kyungheensis</name>
    <dbReference type="NCBI Taxonomy" id="1069985"/>
    <lineage>
        <taxon>Bacteria</taxon>
        <taxon>Pseudomonadati</taxon>
        <taxon>Bacteroidota</taxon>
        <taxon>Sphingobacteriia</taxon>
        <taxon>Sphingobacteriales</taxon>
        <taxon>Sphingobacteriaceae</taxon>
        <taxon>Pedobacter</taxon>
    </lineage>
</organism>
<dbReference type="InterPro" id="IPR045538">
    <property type="entry name" value="CIS_TMP"/>
</dbReference>
<dbReference type="Proteomes" id="UP000031246">
    <property type="component" value="Unassembled WGS sequence"/>
</dbReference>
<dbReference type="EMBL" id="JSYN01000008">
    <property type="protein sequence ID" value="KIA94766.1"/>
    <property type="molecule type" value="Genomic_DNA"/>
</dbReference>
<evidence type="ECO:0000313" key="1">
    <source>
        <dbReference type="EMBL" id="KIA94766.1"/>
    </source>
</evidence>